<dbReference type="PANTHER" id="PTHR43863:SF2">
    <property type="entry name" value="MALTASE-GLUCOAMYLASE"/>
    <property type="match status" value="1"/>
</dbReference>
<comment type="caution">
    <text evidence="2">The sequence shown here is derived from an EMBL/GenBank/DDBJ whole genome shotgun (WGS) entry which is preliminary data.</text>
</comment>
<accession>A0A5C8E1Q1</accession>
<feature type="domain" description="Glycosyl hydrolase family 31 C-terminal" evidence="1">
    <location>
        <begin position="35"/>
        <end position="121"/>
    </location>
</feature>
<reference evidence="2 3" key="1">
    <citation type="journal article" date="1992" name="Lakartidningen">
        <title>[Penicillin V and not amoxicillin is the first choice preparation in acute otitis].</title>
        <authorList>
            <person name="Kamme C."/>
            <person name="Lundgren K."/>
            <person name="Prellner K."/>
        </authorList>
    </citation>
    <scope>NUCLEOTIDE SEQUENCE [LARGE SCALE GENOMIC DNA]</scope>
    <source>
        <strain evidence="2 3">PC5538III-lc</strain>
    </source>
</reference>
<dbReference type="Gene3D" id="2.60.40.1180">
    <property type="entry name" value="Golgi alpha-mannosidase II"/>
    <property type="match status" value="2"/>
</dbReference>
<dbReference type="RefSeq" id="WP_147736653.1">
    <property type="nucleotide sequence ID" value="NZ_SAXX01000017.1"/>
</dbReference>
<proteinExistence type="predicted"/>
<name>A0A5C8E1Q1_9SPIR</name>
<dbReference type="InterPro" id="IPR048395">
    <property type="entry name" value="Glyco_hydro_31_C"/>
</dbReference>
<gene>
    <name evidence="2" type="ORF">EPJ69_06475</name>
</gene>
<dbReference type="Gene3D" id="3.20.20.80">
    <property type="entry name" value="Glycosidases"/>
    <property type="match status" value="1"/>
</dbReference>
<dbReference type="SUPFAM" id="SSF51011">
    <property type="entry name" value="Glycosyl hydrolase domain"/>
    <property type="match status" value="1"/>
</dbReference>
<dbReference type="Pfam" id="PF21365">
    <property type="entry name" value="Glyco_hydro_31_3rd"/>
    <property type="match status" value="1"/>
</dbReference>
<dbReference type="PANTHER" id="PTHR43863">
    <property type="entry name" value="HYDROLASE, PUTATIVE (AFU_ORTHOLOGUE AFUA_1G03140)-RELATED"/>
    <property type="match status" value="1"/>
</dbReference>
<organism evidence="2 3">
    <name type="scientific">Brachyspira aalborgi</name>
    <dbReference type="NCBI Taxonomy" id="29522"/>
    <lineage>
        <taxon>Bacteria</taxon>
        <taxon>Pseudomonadati</taxon>
        <taxon>Spirochaetota</taxon>
        <taxon>Spirochaetia</taxon>
        <taxon>Brachyspirales</taxon>
        <taxon>Brachyspiraceae</taxon>
        <taxon>Brachyspira</taxon>
    </lineage>
</organism>
<evidence type="ECO:0000259" key="1">
    <source>
        <dbReference type="Pfam" id="PF21365"/>
    </source>
</evidence>
<dbReference type="AlphaFoldDB" id="A0A5C8E1Q1"/>
<sequence length="232" mass="27845">MYKEVFGDIKKAMDFRVKIIPYMYDLLYKAHTEYKPIIRPMFYDFEFDENTFEESDNFMLGDYMLVASVVEEKARKRKVYLPKSSNWYYYHTDEIYQGGKEVEVSAELEEFPLFIKEGSIIPVNLQNPCFDIKEDIRSFLVYPAINDMETNYRHFEDDGHSFNYLSENGRLFIDLKLKTVNGNIFIFFEKQGKYKTNYNEISFILPKCEKRKLFIEDKEYNLDNDKKITISI</sequence>
<evidence type="ECO:0000313" key="3">
    <source>
        <dbReference type="Proteomes" id="UP000324707"/>
    </source>
</evidence>
<dbReference type="EMBL" id="SAXX01000017">
    <property type="protein sequence ID" value="TXJ31767.1"/>
    <property type="molecule type" value="Genomic_DNA"/>
</dbReference>
<dbReference type="InterPro" id="IPR013780">
    <property type="entry name" value="Glyco_hydro_b"/>
</dbReference>
<dbReference type="Proteomes" id="UP000324707">
    <property type="component" value="Unassembled WGS sequence"/>
</dbReference>
<protein>
    <recommendedName>
        <fullName evidence="1">Glycosyl hydrolase family 31 C-terminal domain-containing protein</fullName>
    </recommendedName>
</protein>
<dbReference type="InterPro" id="IPR051816">
    <property type="entry name" value="Glycosyl_Hydrolase_31"/>
</dbReference>
<evidence type="ECO:0000313" key="2">
    <source>
        <dbReference type="EMBL" id="TXJ31767.1"/>
    </source>
</evidence>